<dbReference type="Proteomes" id="UP000006764">
    <property type="component" value="Chromosome"/>
</dbReference>
<sequence>MAYELTYQLTYADGREDHIPVRPDPADHRLRPAADFIPPAWAALTHHQCSHCTLDPAEHPFCPVAVNIAHAFTGLRDGRSYEPVTLTVDTPQRSYRTDTTLQRALSSLLGLISALSDCPHTRPLHPMALQHLPLATEEETFTRALSVLLLREYLAGRDGHDVAATMERLYANLNQLNRSFARRLADAGDSDAAVNAIVLLDVLARDISFELSEHLPRMKALFGTP</sequence>
<dbReference type="Pfam" id="PF21842">
    <property type="entry name" value="DUF6901"/>
    <property type="match status" value="1"/>
</dbReference>
<reference evidence="1 2" key="1">
    <citation type="journal article" date="2012" name="J. Bacteriol.">
        <title>Genome sequence of an alkane-degrading bacterium, Alcanivorax pacificus type strain W11-5, isolated from deep sea sediment.</title>
        <authorList>
            <person name="Lai Q."/>
            <person name="Shao Z."/>
        </authorList>
    </citation>
    <scope>NUCLEOTIDE SEQUENCE [LARGE SCALE GENOMIC DNA]</scope>
    <source>
        <strain evidence="1 2">W11-5</strain>
    </source>
</reference>
<dbReference type="OrthoDB" id="9813686at2"/>
<evidence type="ECO:0000313" key="1">
    <source>
        <dbReference type="EMBL" id="AJD46688.1"/>
    </source>
</evidence>
<evidence type="ECO:0000313" key="2">
    <source>
        <dbReference type="Proteomes" id="UP000006764"/>
    </source>
</evidence>
<gene>
    <name evidence="1" type="ORF">S7S_01320</name>
</gene>
<dbReference type="EMBL" id="CP004387">
    <property type="protein sequence ID" value="AJD46688.1"/>
    <property type="molecule type" value="Genomic_DNA"/>
</dbReference>
<proteinExistence type="predicted"/>
<dbReference type="HOGENOM" id="CLU_086634_0_0_6"/>
<dbReference type="InterPro" id="IPR054196">
    <property type="entry name" value="DUF6901"/>
</dbReference>
<dbReference type="RefSeq" id="WP_008736224.1">
    <property type="nucleotide sequence ID" value="NZ_CP004387.1"/>
</dbReference>
<dbReference type="KEGG" id="apac:S7S_01320"/>
<dbReference type="STRING" id="391936.S7S_01320"/>
<keyword evidence="2" id="KW-1185">Reference proteome</keyword>
<accession>A0A0B4XJE9</accession>
<name>A0A0B4XJE9_9GAMM</name>
<protein>
    <submittedName>
        <fullName evidence="1">Uncharacterized protein</fullName>
    </submittedName>
</protein>
<organism evidence="1 2">
    <name type="scientific">Isoalcanivorax pacificus W11-5</name>
    <dbReference type="NCBI Taxonomy" id="391936"/>
    <lineage>
        <taxon>Bacteria</taxon>
        <taxon>Pseudomonadati</taxon>
        <taxon>Pseudomonadota</taxon>
        <taxon>Gammaproteobacteria</taxon>
        <taxon>Oceanospirillales</taxon>
        <taxon>Alcanivoracaceae</taxon>
        <taxon>Isoalcanivorax</taxon>
    </lineage>
</organism>
<dbReference type="AlphaFoldDB" id="A0A0B4XJE9"/>